<gene>
    <name evidence="14" type="primary">LOC116939680</name>
</gene>
<keyword evidence="3 9" id="KW-0812">Transmembrane</keyword>
<dbReference type="GO" id="GO:0004930">
    <property type="term" value="F:G protein-coupled receptor activity"/>
    <property type="evidence" value="ECO:0007669"/>
    <property type="project" value="UniProtKB-KW"/>
</dbReference>
<comment type="similarity">
    <text evidence="9">Belongs to the G-protein coupled receptor 1 family.</text>
</comment>
<feature type="domain" description="G-protein coupled receptors family 1 profile" evidence="12">
    <location>
        <begin position="100"/>
        <end position="491"/>
    </location>
</feature>
<feature type="transmembrane region" description="Helical" evidence="11">
    <location>
        <begin position="473"/>
        <end position="494"/>
    </location>
</feature>
<evidence type="ECO:0000256" key="8">
    <source>
        <dbReference type="ARBA" id="ARBA00023224"/>
    </source>
</evidence>
<dbReference type="PANTHER" id="PTHR22752:SF13">
    <property type="entry name" value="5-HYDROXYTRYPTAMINE RECEPTOR 1B"/>
    <property type="match status" value="1"/>
</dbReference>
<feature type="transmembrane region" description="Helical" evidence="11">
    <location>
        <begin position="435"/>
        <end position="453"/>
    </location>
</feature>
<feature type="compositionally biased region" description="Low complexity" evidence="10">
    <location>
        <begin position="534"/>
        <end position="563"/>
    </location>
</feature>
<evidence type="ECO:0000256" key="11">
    <source>
        <dbReference type="SAM" id="Phobius"/>
    </source>
</evidence>
<evidence type="ECO:0000256" key="10">
    <source>
        <dbReference type="SAM" id="MobiDB-lite"/>
    </source>
</evidence>
<dbReference type="Proteomes" id="UP001318040">
    <property type="component" value="Chromosome 6"/>
</dbReference>
<evidence type="ECO:0000256" key="5">
    <source>
        <dbReference type="ARBA" id="ARBA00023040"/>
    </source>
</evidence>
<evidence type="ECO:0000256" key="2">
    <source>
        <dbReference type="ARBA" id="ARBA00022475"/>
    </source>
</evidence>
<evidence type="ECO:0000259" key="12">
    <source>
        <dbReference type="PROSITE" id="PS50262"/>
    </source>
</evidence>
<accession>A0AAJ7WNT3</accession>
<dbReference type="GO" id="GO:0005886">
    <property type="term" value="C:plasma membrane"/>
    <property type="evidence" value="ECO:0007669"/>
    <property type="project" value="UniProtKB-SubCell"/>
</dbReference>
<evidence type="ECO:0000313" key="14">
    <source>
        <dbReference type="RefSeq" id="XP_032804292.1"/>
    </source>
</evidence>
<feature type="compositionally biased region" description="Low complexity" evidence="10">
    <location>
        <begin position="602"/>
        <end position="612"/>
    </location>
</feature>
<reference evidence="14" key="1">
    <citation type="submission" date="2025-08" db="UniProtKB">
        <authorList>
            <consortium name="RefSeq"/>
        </authorList>
    </citation>
    <scope>IDENTIFICATION</scope>
    <source>
        <tissue evidence="14">Sperm</tissue>
    </source>
</reference>
<dbReference type="SMART" id="SM01381">
    <property type="entry name" value="7TM_GPCR_Srsx"/>
    <property type="match status" value="1"/>
</dbReference>
<proteinExistence type="inferred from homology"/>
<feature type="region of interest" description="Disordered" evidence="10">
    <location>
        <begin position="599"/>
        <end position="621"/>
    </location>
</feature>
<feature type="region of interest" description="Disordered" evidence="10">
    <location>
        <begin position="397"/>
        <end position="416"/>
    </location>
</feature>
<dbReference type="PRINTS" id="PR00237">
    <property type="entry name" value="GPCRRHODOPSN"/>
</dbReference>
<evidence type="ECO:0000256" key="3">
    <source>
        <dbReference type="ARBA" id="ARBA00022692"/>
    </source>
</evidence>
<dbReference type="PROSITE" id="PS00237">
    <property type="entry name" value="G_PROTEIN_RECEP_F1_1"/>
    <property type="match status" value="1"/>
</dbReference>
<dbReference type="CDD" id="cd00637">
    <property type="entry name" value="7tm_classA_rhodopsin-like"/>
    <property type="match status" value="1"/>
</dbReference>
<name>A0AAJ7WNT3_PETMA</name>
<dbReference type="SUPFAM" id="SSF81321">
    <property type="entry name" value="Family A G protein-coupled receptor-like"/>
    <property type="match status" value="1"/>
</dbReference>
<evidence type="ECO:0000256" key="4">
    <source>
        <dbReference type="ARBA" id="ARBA00022989"/>
    </source>
</evidence>
<feature type="region of interest" description="Disordered" evidence="10">
    <location>
        <begin position="526"/>
        <end position="581"/>
    </location>
</feature>
<protein>
    <submittedName>
        <fullName evidence="14">Tyramine receptor 1-like</fullName>
    </submittedName>
</protein>
<evidence type="ECO:0000256" key="6">
    <source>
        <dbReference type="ARBA" id="ARBA00023136"/>
    </source>
</evidence>
<keyword evidence="6 11" id="KW-0472">Membrane</keyword>
<feature type="compositionally biased region" description="Low complexity" evidence="10">
    <location>
        <begin position="363"/>
        <end position="386"/>
    </location>
</feature>
<dbReference type="PROSITE" id="PS50262">
    <property type="entry name" value="G_PROTEIN_RECEP_F1_2"/>
    <property type="match status" value="1"/>
</dbReference>
<evidence type="ECO:0000256" key="1">
    <source>
        <dbReference type="ARBA" id="ARBA00004651"/>
    </source>
</evidence>
<dbReference type="InterPro" id="IPR017452">
    <property type="entry name" value="GPCR_Rhodpsn_7TM"/>
</dbReference>
<dbReference type="KEGG" id="pmrn:116939680"/>
<feature type="transmembrane region" description="Helical" evidence="11">
    <location>
        <begin position="122"/>
        <end position="146"/>
    </location>
</feature>
<comment type="subcellular location">
    <subcellularLocation>
        <location evidence="1">Cell membrane</location>
        <topology evidence="1">Multi-pass membrane protein</topology>
    </subcellularLocation>
</comment>
<feature type="region of interest" description="Disordered" evidence="10">
    <location>
        <begin position="751"/>
        <end position="779"/>
    </location>
</feature>
<dbReference type="RefSeq" id="XP_032804292.1">
    <property type="nucleotide sequence ID" value="XM_032948401.1"/>
</dbReference>
<feature type="region of interest" description="Disordered" evidence="10">
    <location>
        <begin position="283"/>
        <end position="391"/>
    </location>
</feature>
<organism evidence="13 14">
    <name type="scientific">Petromyzon marinus</name>
    <name type="common">Sea lamprey</name>
    <dbReference type="NCBI Taxonomy" id="7757"/>
    <lineage>
        <taxon>Eukaryota</taxon>
        <taxon>Metazoa</taxon>
        <taxon>Chordata</taxon>
        <taxon>Craniata</taxon>
        <taxon>Vertebrata</taxon>
        <taxon>Cyclostomata</taxon>
        <taxon>Hyperoartia</taxon>
        <taxon>Petromyzontiformes</taxon>
        <taxon>Petromyzontidae</taxon>
        <taxon>Petromyzon</taxon>
    </lineage>
</organism>
<feature type="compositionally biased region" description="Low complexity" evidence="10">
    <location>
        <begin position="764"/>
        <end position="779"/>
    </location>
</feature>
<feature type="transmembrane region" description="Helical" evidence="11">
    <location>
        <begin position="243"/>
        <end position="267"/>
    </location>
</feature>
<keyword evidence="4 11" id="KW-1133">Transmembrane helix</keyword>
<feature type="transmembrane region" description="Helical" evidence="11">
    <location>
        <begin position="7"/>
        <end position="26"/>
    </location>
</feature>
<keyword evidence="7 9" id="KW-0675">Receptor</keyword>
<feature type="transmembrane region" description="Helical" evidence="11">
    <location>
        <begin position="84"/>
        <end position="110"/>
    </location>
</feature>
<evidence type="ECO:0000256" key="7">
    <source>
        <dbReference type="ARBA" id="ARBA00023170"/>
    </source>
</evidence>
<keyword evidence="8 9" id="KW-0807">Transducer</keyword>
<evidence type="ECO:0000313" key="13">
    <source>
        <dbReference type="Proteomes" id="UP001318040"/>
    </source>
</evidence>
<dbReference type="InterPro" id="IPR000276">
    <property type="entry name" value="GPCR_Rhodpsn"/>
</dbReference>
<feature type="transmembrane region" description="Helical" evidence="11">
    <location>
        <begin position="158"/>
        <end position="179"/>
    </location>
</feature>
<sequence>MLYSTMLYSTMLYSSMLYSIVLYSTMLYSTTAQCVNCTPGAASTEAAASTPGHPGTGGAPLTGDAQGSLGLQPPLRVRTDLWRVALQLLMVVMCLAAVAGNLLVVVIIAVTKQFHSVTSVFLVNLAVSDFLVGVGVMPFVAMSVIYDGWVLQQGLCLYVGYTCTLYCTASVLTLAAIALDRYRAIIDCFNYSSQANVRRTVGTVGWIWVQAALSSSPPALGWGRFAYSSWAFRCAVDSASSPGYTVFAAACSFALPACVMIFCYVRIVQVARDHARRIHDIETQLQRNGKKKSDECEKEEQTRRKRRTKKTKHKKKKVVVVQQEEVQEEALRRSAQPIAGIPTTNSLPGEHLSGTAANLSVPSFSSTGYNSSSTTSSSSSSSASSSFEHPAARVFAEPHSEETPSGGGSEPATRARSRRHDLFARYNSPGREHHGAFRLFLVIFAFFCCWLPYEVVSLALAVRPAAGVPYTVLTLASWLALLNSAVNPLLYALLSKRFRKALGSLRQRLAARLSLVVGGDRVHSSPFAVSNATNNHNHQQQQRELSQQQHHVHHQQTFQQLSLQHHHHHHHNNNHQLQQDEHHAFHLRDHHLNNHHNHDHLQQLQHHQQQQQVNKGCCRRQSGNGNGAGAVPMSVLSEAAGELRCGPHGRTYSLFSIASLANTGPATPGISPIFHQLDPPAHPLHFSGLQEEAQLLQLRGSAVGPRGREHSDEVLLNPLELETCLEEEQQQQQHMTLEVPVLPFQPLTNGQQQLEHRTADDEATIATTPSSTSSSPCPGSTFTFGKITVEVDDCETRH</sequence>
<feature type="compositionally biased region" description="Basic and acidic residues" evidence="10">
    <location>
        <begin position="291"/>
        <end position="302"/>
    </location>
</feature>
<keyword evidence="5 9" id="KW-0297">G-protein coupled receptor</keyword>
<feature type="transmembrane region" description="Helical" evidence="11">
    <location>
        <begin position="200"/>
        <end position="223"/>
    </location>
</feature>
<dbReference type="Gene3D" id="1.20.1070.10">
    <property type="entry name" value="Rhodopsin 7-helix transmembrane proteins"/>
    <property type="match status" value="2"/>
</dbReference>
<feature type="compositionally biased region" description="Basic residues" evidence="10">
    <location>
        <begin position="303"/>
        <end position="318"/>
    </location>
</feature>
<dbReference type="PANTHER" id="PTHR22752">
    <property type="entry name" value="G PROTEIN-COUPLED RECEPTOR"/>
    <property type="match status" value="1"/>
</dbReference>
<dbReference type="Pfam" id="PF00001">
    <property type="entry name" value="7tm_1"/>
    <property type="match status" value="1"/>
</dbReference>
<dbReference type="AlphaFoldDB" id="A0AAJ7WNT3"/>
<keyword evidence="2" id="KW-1003">Cell membrane</keyword>
<dbReference type="GeneID" id="116939680"/>
<keyword evidence="13" id="KW-1185">Reference proteome</keyword>
<evidence type="ECO:0000256" key="9">
    <source>
        <dbReference type="RuleBase" id="RU000688"/>
    </source>
</evidence>
<feature type="compositionally biased region" description="Basic residues" evidence="10">
    <location>
        <begin position="564"/>
        <end position="573"/>
    </location>
</feature>